<evidence type="ECO:0000259" key="1">
    <source>
        <dbReference type="Pfam" id="PF02625"/>
    </source>
</evidence>
<protein>
    <submittedName>
        <fullName evidence="3">Xanthine dehydrogenase accessory factor</fullName>
    </submittedName>
</protein>
<accession>A0A212QZG2</accession>
<organism evidence="3 4">
    <name type="scientific">Rhodoblastus acidophilus</name>
    <name type="common">Rhodopseudomonas acidophila</name>
    <dbReference type="NCBI Taxonomy" id="1074"/>
    <lineage>
        <taxon>Bacteria</taxon>
        <taxon>Pseudomonadati</taxon>
        <taxon>Pseudomonadota</taxon>
        <taxon>Alphaproteobacteria</taxon>
        <taxon>Hyphomicrobiales</taxon>
        <taxon>Rhodoblastaceae</taxon>
        <taxon>Rhodoblastus</taxon>
    </lineage>
</organism>
<evidence type="ECO:0000313" key="3">
    <source>
        <dbReference type="EMBL" id="SNB65025.1"/>
    </source>
</evidence>
<dbReference type="RefSeq" id="WP_088519673.1">
    <property type="nucleotide sequence ID" value="NZ_FYDG01000002.1"/>
</dbReference>
<dbReference type="EMBL" id="FYDG01000002">
    <property type="protein sequence ID" value="SNB65025.1"/>
    <property type="molecule type" value="Genomic_DNA"/>
</dbReference>
<dbReference type="InterPro" id="IPR003777">
    <property type="entry name" value="XdhC_CoxI"/>
</dbReference>
<reference evidence="4" key="1">
    <citation type="submission" date="2017-06" db="EMBL/GenBank/DDBJ databases">
        <authorList>
            <person name="Varghese N."/>
            <person name="Submissions S."/>
        </authorList>
    </citation>
    <scope>NUCLEOTIDE SEQUENCE [LARGE SCALE GENOMIC DNA]</scope>
    <source>
        <strain evidence="4">DSM 137</strain>
    </source>
</reference>
<proteinExistence type="predicted"/>
<evidence type="ECO:0000313" key="4">
    <source>
        <dbReference type="Proteomes" id="UP000198418"/>
    </source>
</evidence>
<dbReference type="PANTHER" id="PTHR30388:SF4">
    <property type="entry name" value="MOLYBDENUM COFACTOR INSERTION CHAPERONE PAOD"/>
    <property type="match status" value="1"/>
</dbReference>
<sequence length="335" mass="34937">MSETTETLAAGFDWLAQGRRVALATVIETWGSSPRPVGARLVIDADGDFLGSVSGGCVEGDVIAEALEVIADGRPRTLDFGVSDEKAWSAGLSCGGRISLLVEPLRPGDPLEAAAAEQQRGGEVFLATRLSDGARLRADAPDAPPAVQEAARRQSGARVSTEAGDYFVEVWRPDLRLMLIGAAHIAQALAPMASACGYQTTIVDPRTAFATPERFPGVALAPVWPDAFLADCGLDARCAVVALTHDPKIDDRALAAALRSAAFYIGALGSKKSAQARRERLRAKGFGEADLARIHAPVGLDIGAAGPAEIAVSIMAEITLSLRRRVPAAAVAHAS</sequence>
<dbReference type="Pfam" id="PF13478">
    <property type="entry name" value="XdhC_C"/>
    <property type="match status" value="1"/>
</dbReference>
<dbReference type="Pfam" id="PF02625">
    <property type="entry name" value="XdhC_CoxI"/>
    <property type="match status" value="1"/>
</dbReference>
<dbReference type="InterPro" id="IPR052698">
    <property type="entry name" value="MoCofactor_Util/Proc"/>
</dbReference>
<dbReference type="Gene3D" id="3.40.50.720">
    <property type="entry name" value="NAD(P)-binding Rossmann-like Domain"/>
    <property type="match status" value="1"/>
</dbReference>
<evidence type="ECO:0000259" key="2">
    <source>
        <dbReference type="Pfam" id="PF13478"/>
    </source>
</evidence>
<keyword evidence="4" id="KW-1185">Reference proteome</keyword>
<dbReference type="Proteomes" id="UP000198418">
    <property type="component" value="Unassembled WGS sequence"/>
</dbReference>
<feature type="domain" description="XdhC- CoxI" evidence="1">
    <location>
        <begin position="14"/>
        <end position="81"/>
    </location>
</feature>
<dbReference type="OrthoDB" id="9815497at2"/>
<dbReference type="AlphaFoldDB" id="A0A212QZG2"/>
<gene>
    <name evidence="3" type="ORF">SAMN06265338_102136</name>
</gene>
<dbReference type="InterPro" id="IPR027051">
    <property type="entry name" value="XdhC_Rossmann_dom"/>
</dbReference>
<dbReference type="PANTHER" id="PTHR30388">
    <property type="entry name" value="ALDEHYDE OXIDOREDUCTASE MOLYBDENUM COFACTOR ASSEMBLY PROTEIN"/>
    <property type="match status" value="1"/>
</dbReference>
<name>A0A212QZG2_RHOAC</name>
<feature type="domain" description="XdhC Rossmann" evidence="2">
    <location>
        <begin position="177"/>
        <end position="318"/>
    </location>
</feature>